<feature type="compositionally biased region" description="Basic and acidic residues" evidence="1">
    <location>
        <begin position="17"/>
        <end position="30"/>
    </location>
</feature>
<feature type="compositionally biased region" description="Basic and acidic residues" evidence="1">
    <location>
        <begin position="38"/>
        <end position="69"/>
    </location>
</feature>
<feature type="compositionally biased region" description="Polar residues" evidence="1">
    <location>
        <begin position="89"/>
        <end position="105"/>
    </location>
</feature>
<feature type="region of interest" description="Disordered" evidence="1">
    <location>
        <begin position="1"/>
        <end position="105"/>
    </location>
</feature>
<dbReference type="EMBL" id="JAPFFF010000006">
    <property type="protein sequence ID" value="KAK8887175.1"/>
    <property type="molecule type" value="Genomic_DNA"/>
</dbReference>
<accession>A0ABR2K7S4</accession>
<keyword evidence="2" id="KW-1133">Transmembrane helix</keyword>
<evidence type="ECO:0000313" key="4">
    <source>
        <dbReference type="Proteomes" id="UP001470230"/>
    </source>
</evidence>
<feature type="transmembrane region" description="Helical" evidence="2">
    <location>
        <begin position="460"/>
        <end position="482"/>
    </location>
</feature>
<proteinExistence type="predicted"/>
<keyword evidence="2" id="KW-0812">Transmembrane</keyword>
<organism evidence="3 4">
    <name type="scientific">Tritrichomonas musculus</name>
    <dbReference type="NCBI Taxonomy" id="1915356"/>
    <lineage>
        <taxon>Eukaryota</taxon>
        <taxon>Metamonada</taxon>
        <taxon>Parabasalia</taxon>
        <taxon>Tritrichomonadida</taxon>
        <taxon>Tritrichomonadidae</taxon>
        <taxon>Tritrichomonas</taxon>
    </lineage>
</organism>
<reference evidence="3 4" key="1">
    <citation type="submission" date="2024-04" db="EMBL/GenBank/DDBJ databases">
        <title>Tritrichomonas musculus Genome.</title>
        <authorList>
            <person name="Alves-Ferreira E."/>
            <person name="Grigg M."/>
            <person name="Lorenzi H."/>
            <person name="Galac M."/>
        </authorList>
    </citation>
    <scope>NUCLEOTIDE SEQUENCE [LARGE SCALE GENOMIC DNA]</scope>
    <source>
        <strain evidence="3 4">EAF2021</strain>
    </source>
</reference>
<evidence type="ECO:0000256" key="2">
    <source>
        <dbReference type="SAM" id="Phobius"/>
    </source>
</evidence>
<gene>
    <name evidence="3" type="ORF">M9Y10_038213</name>
</gene>
<keyword evidence="4" id="KW-1185">Reference proteome</keyword>
<feature type="non-terminal residue" evidence="3">
    <location>
        <position position="1"/>
    </location>
</feature>
<name>A0ABR2K7S4_9EUKA</name>
<dbReference type="Proteomes" id="UP001470230">
    <property type="component" value="Unassembled WGS sequence"/>
</dbReference>
<protein>
    <submittedName>
        <fullName evidence="3">Uncharacterized protein</fullName>
    </submittedName>
</protein>
<evidence type="ECO:0000313" key="3">
    <source>
        <dbReference type="EMBL" id="KAK8887175.1"/>
    </source>
</evidence>
<evidence type="ECO:0000256" key="1">
    <source>
        <dbReference type="SAM" id="MobiDB-lite"/>
    </source>
</evidence>
<keyword evidence="2" id="KW-0472">Membrane</keyword>
<sequence>FPTICGSVIPPVNPTEEPIKPTEEPIKPTEEPVNPTEEPVKPTEEPIKPTEEPVKPTEEPIKPTEEPIKPTESSSEPIIATESLALDPTISSTPTNVPEPTNSKQPTEMIQSFESASESIFVPSPTVSGPLDDELSVDETVNFTGDSIELNKDGYKADNKEFSVTDKKADIILINPQEDVSLIKINTTAEKPEKSVFVSPSNKGTDAIILAPSDGTDYGQGEVGIHANSNLKNVILQTEKVPLNIYNNETTDVSIKLEKETNESTIYLNHLIMNNGSLQMKVPDEIQTIQFIVVEVYKLDKIETIRNKEQVETKIDELRLRSGSQLTLAKTNITKVIKASPRSKLVIEGRAAFNNETKIEMTESSFIDFGSSIVDGICNEIKLSENGTDINRLQEDETIIPLICGSNFDCPAWKDNYVGNMEFISAKCISYNNQQCLAATNKPITANRNSKNKALPTGTIIAIVIIVVIVVIAAILIVIILVKRKSNNYNYNNNEAHSQEIEDGIGNNESMNEISVNNGSTIPAEFENVLYNSADEHSISISNDPFLREFEETQA</sequence>
<comment type="caution">
    <text evidence="3">The sequence shown here is derived from an EMBL/GenBank/DDBJ whole genome shotgun (WGS) entry which is preliminary data.</text>
</comment>